<reference evidence="2 3" key="1">
    <citation type="submission" date="2024-01" db="EMBL/GenBank/DDBJ databases">
        <authorList>
            <person name="Waweru B."/>
        </authorList>
    </citation>
    <scope>NUCLEOTIDE SEQUENCE [LARGE SCALE GENOMIC DNA]</scope>
</reference>
<evidence type="ECO:0000313" key="2">
    <source>
        <dbReference type="EMBL" id="CAK7347413.1"/>
    </source>
</evidence>
<accession>A0AAV1S942</accession>
<organism evidence="2 3">
    <name type="scientific">Dovyalis caffra</name>
    <dbReference type="NCBI Taxonomy" id="77055"/>
    <lineage>
        <taxon>Eukaryota</taxon>
        <taxon>Viridiplantae</taxon>
        <taxon>Streptophyta</taxon>
        <taxon>Embryophyta</taxon>
        <taxon>Tracheophyta</taxon>
        <taxon>Spermatophyta</taxon>
        <taxon>Magnoliopsida</taxon>
        <taxon>eudicotyledons</taxon>
        <taxon>Gunneridae</taxon>
        <taxon>Pentapetalae</taxon>
        <taxon>rosids</taxon>
        <taxon>fabids</taxon>
        <taxon>Malpighiales</taxon>
        <taxon>Salicaceae</taxon>
        <taxon>Flacourtieae</taxon>
        <taxon>Dovyalis</taxon>
    </lineage>
</organism>
<dbReference type="EMBL" id="CAWUPB010001173">
    <property type="protein sequence ID" value="CAK7347413.1"/>
    <property type="molecule type" value="Genomic_DNA"/>
</dbReference>
<protein>
    <submittedName>
        <fullName evidence="2">Uncharacterized protein</fullName>
    </submittedName>
</protein>
<gene>
    <name evidence="2" type="ORF">DCAF_LOCUS20097</name>
</gene>
<sequence length="106" mass="12308">MKHLDCTHKAILSILLKPKATMLNILLKRRAEIRIINRKLPLVKDACYMQRPKRYPPLTPQPQAVYNGQPPLPPPPPEPSNSSDCCALTYVIRLYNMRKRRECFAR</sequence>
<evidence type="ECO:0000313" key="3">
    <source>
        <dbReference type="Proteomes" id="UP001314170"/>
    </source>
</evidence>
<name>A0AAV1S942_9ROSI</name>
<comment type="caution">
    <text evidence="2">The sequence shown here is derived from an EMBL/GenBank/DDBJ whole genome shotgun (WGS) entry which is preliminary data.</text>
</comment>
<evidence type="ECO:0000256" key="1">
    <source>
        <dbReference type="SAM" id="MobiDB-lite"/>
    </source>
</evidence>
<dbReference type="Proteomes" id="UP001314170">
    <property type="component" value="Unassembled WGS sequence"/>
</dbReference>
<proteinExistence type="predicted"/>
<feature type="region of interest" description="Disordered" evidence="1">
    <location>
        <begin position="54"/>
        <end position="82"/>
    </location>
</feature>
<keyword evidence="3" id="KW-1185">Reference proteome</keyword>
<feature type="compositionally biased region" description="Pro residues" evidence="1">
    <location>
        <begin position="70"/>
        <end position="79"/>
    </location>
</feature>
<dbReference type="AlphaFoldDB" id="A0AAV1S942"/>